<feature type="chain" id="PRO_5016592448" evidence="2">
    <location>
        <begin position="23"/>
        <end position="144"/>
    </location>
</feature>
<evidence type="ECO:0000256" key="2">
    <source>
        <dbReference type="SAM" id="SignalP"/>
    </source>
</evidence>
<name>A0A346NMD4_9ALTE</name>
<evidence type="ECO:0000313" key="3">
    <source>
        <dbReference type="EMBL" id="AXR06691.1"/>
    </source>
</evidence>
<keyword evidence="2" id="KW-0732">Signal</keyword>
<keyword evidence="4" id="KW-1185">Reference proteome</keyword>
<feature type="signal peptide" evidence="2">
    <location>
        <begin position="1"/>
        <end position="22"/>
    </location>
</feature>
<dbReference type="RefSeq" id="WP_117316795.1">
    <property type="nucleotide sequence ID" value="NZ_CP031769.1"/>
</dbReference>
<reference evidence="3 4" key="1">
    <citation type="submission" date="2018-08" db="EMBL/GenBank/DDBJ databases">
        <title>Salinimonas sediminis sp. nov., a piezophilic bacterium isolated from a deep-sea sediment sample from the New Britain Trench.</title>
        <authorList>
            <person name="Cao J."/>
        </authorList>
    </citation>
    <scope>NUCLEOTIDE SEQUENCE [LARGE SCALE GENOMIC DNA]</scope>
    <source>
        <strain evidence="3 4">N102</strain>
    </source>
</reference>
<feature type="region of interest" description="Disordered" evidence="1">
    <location>
        <begin position="124"/>
        <end position="144"/>
    </location>
</feature>
<gene>
    <name evidence="3" type="ORF">D0Y50_10120</name>
</gene>
<accession>A0A346NMD4</accession>
<proteinExistence type="predicted"/>
<dbReference type="AlphaFoldDB" id="A0A346NMD4"/>
<dbReference type="KEGG" id="salm:D0Y50_10120"/>
<dbReference type="OrthoDB" id="6336123at2"/>
<feature type="compositionally biased region" description="Polar residues" evidence="1">
    <location>
        <begin position="128"/>
        <end position="144"/>
    </location>
</feature>
<protein>
    <submittedName>
        <fullName evidence="3">Uncharacterized protein</fullName>
    </submittedName>
</protein>
<sequence>MKKLTKSIIFSTSLLMAATAPAQSMKGHEHQGSDKQDMQMGMNMSGKDMHMMHAKMKAMKEEVHAIKEEKDPVKQREMMKSHMQSIMGMMHMMHEKMKKQPMQTQVNMAEKHLKMMEMMMSKMEDNHSPMSEKSQTNTLGGDHE</sequence>
<evidence type="ECO:0000313" key="4">
    <source>
        <dbReference type="Proteomes" id="UP000262073"/>
    </source>
</evidence>
<organism evidence="3 4">
    <name type="scientific">Salinimonas sediminis</name>
    <dbReference type="NCBI Taxonomy" id="2303538"/>
    <lineage>
        <taxon>Bacteria</taxon>
        <taxon>Pseudomonadati</taxon>
        <taxon>Pseudomonadota</taxon>
        <taxon>Gammaproteobacteria</taxon>
        <taxon>Alteromonadales</taxon>
        <taxon>Alteromonadaceae</taxon>
        <taxon>Alteromonas/Salinimonas group</taxon>
        <taxon>Salinimonas</taxon>
    </lineage>
</organism>
<dbReference type="EMBL" id="CP031769">
    <property type="protein sequence ID" value="AXR06691.1"/>
    <property type="molecule type" value="Genomic_DNA"/>
</dbReference>
<dbReference type="Proteomes" id="UP000262073">
    <property type="component" value="Chromosome"/>
</dbReference>
<evidence type="ECO:0000256" key="1">
    <source>
        <dbReference type="SAM" id="MobiDB-lite"/>
    </source>
</evidence>